<reference evidence="4 5" key="1">
    <citation type="submission" date="2024-10" db="EMBL/GenBank/DDBJ databases">
        <title>Updated reference genomes for cyclostephanoid diatoms.</title>
        <authorList>
            <person name="Roberts W.R."/>
            <person name="Alverson A.J."/>
        </authorList>
    </citation>
    <scope>NUCLEOTIDE SEQUENCE [LARGE SCALE GENOMIC DNA]</scope>
    <source>
        <strain evidence="4 5">AJA276-08</strain>
    </source>
</reference>
<proteinExistence type="predicted"/>
<evidence type="ECO:0000313" key="5">
    <source>
        <dbReference type="Proteomes" id="UP001530315"/>
    </source>
</evidence>
<organism evidence="4 5">
    <name type="scientific">Stephanodiscus triporus</name>
    <dbReference type="NCBI Taxonomy" id="2934178"/>
    <lineage>
        <taxon>Eukaryota</taxon>
        <taxon>Sar</taxon>
        <taxon>Stramenopiles</taxon>
        <taxon>Ochrophyta</taxon>
        <taxon>Bacillariophyta</taxon>
        <taxon>Coscinodiscophyceae</taxon>
        <taxon>Thalassiosirophycidae</taxon>
        <taxon>Stephanodiscales</taxon>
        <taxon>Stephanodiscaceae</taxon>
        <taxon>Stephanodiscus</taxon>
    </lineage>
</organism>
<keyword evidence="1" id="KW-0175">Coiled coil</keyword>
<evidence type="ECO:0000256" key="2">
    <source>
        <dbReference type="SAM" id="MobiDB-lite"/>
    </source>
</evidence>
<feature type="coiled-coil region" evidence="1">
    <location>
        <begin position="681"/>
        <end position="765"/>
    </location>
</feature>
<feature type="compositionally biased region" description="Basic residues" evidence="2">
    <location>
        <begin position="261"/>
        <end position="276"/>
    </location>
</feature>
<evidence type="ECO:0008006" key="6">
    <source>
        <dbReference type="Google" id="ProtNLM"/>
    </source>
</evidence>
<dbReference type="AlphaFoldDB" id="A0ABD3N149"/>
<dbReference type="EMBL" id="JALLAZ020001644">
    <property type="protein sequence ID" value="KAL3769849.1"/>
    <property type="molecule type" value="Genomic_DNA"/>
</dbReference>
<feature type="chain" id="PRO_5044781239" description="UVR domain-containing protein" evidence="3">
    <location>
        <begin position="40"/>
        <end position="784"/>
    </location>
</feature>
<feature type="signal peptide" evidence="3">
    <location>
        <begin position="1"/>
        <end position="39"/>
    </location>
</feature>
<feature type="region of interest" description="Disordered" evidence="2">
    <location>
        <begin position="430"/>
        <end position="451"/>
    </location>
</feature>
<feature type="compositionally biased region" description="Basic and acidic residues" evidence="2">
    <location>
        <begin position="539"/>
        <end position="549"/>
    </location>
</feature>
<feature type="compositionally biased region" description="Basic residues" evidence="2">
    <location>
        <begin position="525"/>
        <end position="538"/>
    </location>
</feature>
<feature type="compositionally biased region" description="Basic and acidic residues" evidence="2">
    <location>
        <begin position="190"/>
        <end position="201"/>
    </location>
</feature>
<feature type="region of interest" description="Disordered" evidence="2">
    <location>
        <begin position="516"/>
        <end position="549"/>
    </location>
</feature>
<accession>A0ABD3N149</accession>
<keyword evidence="3" id="KW-0732">Signal</keyword>
<comment type="caution">
    <text evidence="4">The sequence shown here is derived from an EMBL/GenBank/DDBJ whole genome shotgun (WGS) entry which is preliminary data.</text>
</comment>
<dbReference type="Proteomes" id="UP001530315">
    <property type="component" value="Unassembled WGS sequence"/>
</dbReference>
<name>A0ABD3N149_9STRA</name>
<sequence length="784" mass="87738">MIPPVIRRRKQVPLSSLLSLSSSLLILASIIGGPRPASASASASASGAWCGRFGVVVGSAGFLSSPASAAAANRCRRRSSSSSSPPPPPRRTIAASLVPASPSSPEDDASSSQFCYVPPYGVVRRSSSSSSHSSIVMNMMIADDYYDDDRLRKKRRQVQDPIIQDFGSLRDWNAIKTGDNTGGGGRVRARLGDDDVNEKRGGGGGGGMFDLDEPSGRGQFPPPPFLEGDGGNFWINPVDSMDRFPSPPADGNVDGGLAMAPRRRRDVAFNRRRRNGGGRDISRSRRNARSSDDGGWWETRRGEAARDGYVLDDEDFDYGDDYDDDYDDDYEEDADDGGYYRNRRRRSGGGGSEYYGPPPPTRSRSSFRSGAPPPPRPVKQFYDKLFWFGFDPDSTGPTDRTMFGGTRGRFNAMDLLRDREERQRRYRNYESDYYGGGGGGRRRRRGGNDSVIQDFGSVRDWDARKNGRGRIGGDLVGDDIVGGRHPLEMPRYDLDAGFDDDDYFLLEDDDMDDDDIVFERDGRGSRRNGRGLQRRRRNDRGDGRQIRRRIDPRAEEYNRFLGLGPPPDVDGDIVMDDEYRRFPSSSSSRRRRKGFAYKYNDIGLSEDDGEYIDIEPLYATKSDLDMAREQSGAGSTRRRSWEERAIEMDRVPPRNAVAWGPNGPVSESPLDIAAMDALRDIKKSKKYLERKEGEVEDFKEKVVNLKADASFYEIKLDGARGREASKLEQELDDILRNVEDASLKLRLARAERDEASTRVSDLEERNWALLSEFEAARAFQEEMD</sequence>
<feature type="region of interest" description="Disordered" evidence="2">
    <location>
        <begin position="177"/>
        <end position="298"/>
    </location>
</feature>
<evidence type="ECO:0000313" key="4">
    <source>
        <dbReference type="EMBL" id="KAL3769849.1"/>
    </source>
</evidence>
<feature type="region of interest" description="Disordered" evidence="2">
    <location>
        <begin position="73"/>
        <end position="111"/>
    </location>
</feature>
<feature type="compositionally biased region" description="Low complexity" evidence="2">
    <location>
        <begin position="91"/>
        <end position="104"/>
    </location>
</feature>
<protein>
    <recommendedName>
        <fullName evidence="6">UVR domain-containing protein</fullName>
    </recommendedName>
</protein>
<feature type="compositionally biased region" description="Acidic residues" evidence="2">
    <location>
        <begin position="312"/>
        <end position="336"/>
    </location>
</feature>
<evidence type="ECO:0000256" key="3">
    <source>
        <dbReference type="SAM" id="SignalP"/>
    </source>
</evidence>
<keyword evidence="5" id="KW-1185">Reference proteome</keyword>
<gene>
    <name evidence="4" type="ORF">ACHAW5_000721</name>
</gene>
<evidence type="ECO:0000256" key="1">
    <source>
        <dbReference type="SAM" id="Coils"/>
    </source>
</evidence>
<feature type="region of interest" description="Disordered" evidence="2">
    <location>
        <begin position="312"/>
        <end position="375"/>
    </location>
</feature>